<keyword evidence="3" id="KW-1133">Transmembrane helix</keyword>
<gene>
    <name evidence="4" type="ORF">AOQ84DRAFT_339863</name>
</gene>
<dbReference type="GO" id="GO:0006629">
    <property type="term" value="P:lipid metabolic process"/>
    <property type="evidence" value="ECO:0007669"/>
    <property type="project" value="InterPro"/>
</dbReference>
<dbReference type="PANTHER" id="PTHR31571:SF1">
    <property type="entry name" value="ALTERED INHERITANCE OF MITOCHONDRIA PROTEIN 6"/>
    <property type="match status" value="1"/>
</dbReference>
<evidence type="ECO:0000313" key="4">
    <source>
        <dbReference type="EMBL" id="OCL08736.1"/>
    </source>
</evidence>
<evidence type="ECO:0000256" key="3">
    <source>
        <dbReference type="SAM" id="Phobius"/>
    </source>
</evidence>
<dbReference type="EMBL" id="KV749599">
    <property type="protein sequence ID" value="OCL08736.1"/>
    <property type="molecule type" value="Genomic_DNA"/>
</dbReference>
<dbReference type="InterPro" id="IPR039559">
    <property type="entry name" value="AIM6_PI-PLC-like_dom"/>
</dbReference>
<protein>
    <recommendedName>
        <fullName evidence="2">Altered inheritance of mitochondria protein 6</fullName>
    </recommendedName>
</protein>
<sequence>MAEITLNWRRFMIVFGVLCCMGIIARIIYISLVAVLINRLSPRTPRNGLQDIVKSWKEPDGSDAYRFPWPEDFSRDIVPEACHSHNDYWRKVPLYEALAAGCVSIEADIWLEGNDLLVGHVKKVLKSSRTLRTLYIDPIVNILSNRNVSNTSEPIKEVGIFETDPNAAVILMLDFKTDGHDLWPVVLSQLEPLRQKGWLTYFNGIDIVPGPITVVGTGNTPFDLVVANSTYRYLFFDAPLLDISNSSYTVQNSYYASTALKPAIGRIWLRGLSRGQVNAMKIQIKAAGAKGLKSRYWDTPAWPISLRDKAWNTLVENGVGMLNIDDLISATRWNWDRCVVAGLTLCGA</sequence>
<dbReference type="InterPro" id="IPR051236">
    <property type="entry name" value="HAT_RTT109-like"/>
</dbReference>
<name>A0A8E2F1I3_9PEZI</name>
<dbReference type="PANTHER" id="PTHR31571">
    <property type="entry name" value="ALTERED INHERITANCE OF MITOCHONDRIA PROTEIN 6"/>
    <property type="match status" value="1"/>
</dbReference>
<feature type="transmembrane region" description="Helical" evidence="3">
    <location>
        <begin position="12"/>
        <end position="37"/>
    </location>
</feature>
<dbReference type="Proteomes" id="UP000250140">
    <property type="component" value="Unassembled WGS sequence"/>
</dbReference>
<organism evidence="4 5">
    <name type="scientific">Glonium stellatum</name>
    <dbReference type="NCBI Taxonomy" id="574774"/>
    <lineage>
        <taxon>Eukaryota</taxon>
        <taxon>Fungi</taxon>
        <taxon>Dikarya</taxon>
        <taxon>Ascomycota</taxon>
        <taxon>Pezizomycotina</taxon>
        <taxon>Dothideomycetes</taxon>
        <taxon>Pleosporomycetidae</taxon>
        <taxon>Gloniales</taxon>
        <taxon>Gloniaceae</taxon>
        <taxon>Glonium</taxon>
    </lineage>
</organism>
<dbReference type="CDD" id="cd08577">
    <property type="entry name" value="PI-PLCc_GDPD_SF_unchar3"/>
    <property type="match status" value="1"/>
</dbReference>
<proteinExistence type="inferred from homology"/>
<dbReference type="AlphaFoldDB" id="A0A8E2F1I3"/>
<keyword evidence="3" id="KW-0472">Membrane</keyword>
<dbReference type="OrthoDB" id="4153866at2759"/>
<keyword evidence="5" id="KW-1185">Reference proteome</keyword>
<accession>A0A8E2F1I3</accession>
<dbReference type="InterPro" id="IPR017946">
    <property type="entry name" value="PLC-like_Pdiesterase_TIM-brl"/>
</dbReference>
<comment type="similarity">
    <text evidence="1">Belongs to the AIM6 family.</text>
</comment>
<reference evidence="4 5" key="1">
    <citation type="journal article" date="2016" name="Nat. Commun.">
        <title>Ectomycorrhizal ecology is imprinted in the genome of the dominant symbiotic fungus Cenococcum geophilum.</title>
        <authorList>
            <consortium name="DOE Joint Genome Institute"/>
            <person name="Peter M."/>
            <person name="Kohler A."/>
            <person name="Ohm R.A."/>
            <person name="Kuo A."/>
            <person name="Krutzmann J."/>
            <person name="Morin E."/>
            <person name="Arend M."/>
            <person name="Barry K.W."/>
            <person name="Binder M."/>
            <person name="Choi C."/>
            <person name="Clum A."/>
            <person name="Copeland A."/>
            <person name="Grisel N."/>
            <person name="Haridas S."/>
            <person name="Kipfer T."/>
            <person name="LaButti K."/>
            <person name="Lindquist E."/>
            <person name="Lipzen A."/>
            <person name="Maire R."/>
            <person name="Meier B."/>
            <person name="Mihaltcheva S."/>
            <person name="Molinier V."/>
            <person name="Murat C."/>
            <person name="Poggeler S."/>
            <person name="Quandt C.A."/>
            <person name="Sperisen C."/>
            <person name="Tritt A."/>
            <person name="Tisserant E."/>
            <person name="Crous P.W."/>
            <person name="Henrissat B."/>
            <person name="Nehls U."/>
            <person name="Egli S."/>
            <person name="Spatafora J.W."/>
            <person name="Grigoriev I.V."/>
            <person name="Martin F.M."/>
        </authorList>
    </citation>
    <scope>NUCLEOTIDE SEQUENCE [LARGE SCALE GENOMIC DNA]</scope>
    <source>
        <strain evidence="4 5">CBS 207.34</strain>
    </source>
</reference>
<evidence type="ECO:0000256" key="1">
    <source>
        <dbReference type="ARBA" id="ARBA00008858"/>
    </source>
</evidence>
<evidence type="ECO:0000313" key="5">
    <source>
        <dbReference type="Proteomes" id="UP000250140"/>
    </source>
</evidence>
<dbReference type="GO" id="GO:0008081">
    <property type="term" value="F:phosphoric diester hydrolase activity"/>
    <property type="evidence" value="ECO:0007669"/>
    <property type="project" value="InterPro"/>
</dbReference>
<evidence type="ECO:0000256" key="2">
    <source>
        <dbReference type="ARBA" id="ARBA00014286"/>
    </source>
</evidence>
<dbReference type="SUPFAM" id="SSF51695">
    <property type="entry name" value="PLC-like phosphodiesterases"/>
    <property type="match status" value="1"/>
</dbReference>
<keyword evidence="3" id="KW-0812">Transmembrane</keyword>